<dbReference type="PROSITE" id="PS51273">
    <property type="entry name" value="GATASE_TYPE_1"/>
    <property type="match status" value="1"/>
</dbReference>
<dbReference type="HAMAP" id="MF_00278">
    <property type="entry name" value="HisH"/>
    <property type="match status" value="1"/>
</dbReference>
<protein>
    <recommendedName>
        <fullName evidence="11">Imidazole glycerol phosphate synthase subunit HisH</fullName>
        <ecNumber evidence="11">4.3.2.10</ecNumber>
    </recommendedName>
    <alternativeName>
        <fullName evidence="11">IGP synthase glutaminase subunit</fullName>
        <ecNumber evidence="11">3.5.1.2</ecNumber>
    </alternativeName>
    <alternativeName>
        <fullName evidence="11">IGP synthase subunit HisH</fullName>
    </alternativeName>
    <alternativeName>
        <fullName evidence="11">ImGP synthase subunit HisH</fullName>
        <shortName evidence="11">IGPS subunit HisH</shortName>
    </alternativeName>
</protein>
<dbReference type="Proteomes" id="UP000254230">
    <property type="component" value="Unassembled WGS sequence"/>
</dbReference>
<evidence type="ECO:0000313" key="14">
    <source>
        <dbReference type="EMBL" id="KTD47592.1"/>
    </source>
</evidence>
<feature type="active site" description="Nucleophile" evidence="11 12">
    <location>
        <position position="81"/>
    </location>
</feature>
<comment type="function">
    <text evidence="11">IGPS catalyzes the conversion of PRFAR and glutamine to IGP, AICAR and glutamate. The HisH subunit catalyzes the hydrolysis of glutamine to glutamate and ammonia as part of the synthesis of IGP and AICAR. The resulting ammonia molecule is channeled to the active site of HisF.</text>
</comment>
<dbReference type="NCBIfam" id="TIGR01855">
    <property type="entry name" value="IMP_synth_hisH"/>
    <property type="match status" value="1"/>
</dbReference>
<dbReference type="SUPFAM" id="SSF52317">
    <property type="entry name" value="Class I glutamine amidotransferase-like"/>
    <property type="match status" value="1"/>
</dbReference>
<evidence type="ECO:0000256" key="5">
    <source>
        <dbReference type="ARBA" id="ARBA00022801"/>
    </source>
</evidence>
<dbReference type="GO" id="GO:0000107">
    <property type="term" value="F:imidazoleglycerol-phosphate synthase activity"/>
    <property type="evidence" value="ECO:0007669"/>
    <property type="project" value="UniProtKB-UniRule"/>
</dbReference>
<dbReference type="InterPro" id="IPR017926">
    <property type="entry name" value="GATASE"/>
</dbReference>
<keyword evidence="7 11" id="KW-0368">Histidine biosynthesis</keyword>
<keyword evidence="5 11" id="KW-0378">Hydrolase</keyword>
<keyword evidence="4 11" id="KW-0028">Amino-acid biosynthesis</keyword>
<organism evidence="15 17">
    <name type="scientific">Legionella quateirensis</name>
    <dbReference type="NCBI Taxonomy" id="45072"/>
    <lineage>
        <taxon>Bacteria</taxon>
        <taxon>Pseudomonadati</taxon>
        <taxon>Pseudomonadota</taxon>
        <taxon>Gammaproteobacteria</taxon>
        <taxon>Legionellales</taxon>
        <taxon>Legionellaceae</taxon>
        <taxon>Legionella</taxon>
    </lineage>
</organism>
<dbReference type="PIRSF" id="PIRSF000495">
    <property type="entry name" value="Amidotransf_hisH"/>
    <property type="match status" value="1"/>
</dbReference>
<accession>A0A378KVT4</accession>
<dbReference type="UniPathway" id="UPA00031">
    <property type="reaction ID" value="UER00010"/>
</dbReference>
<dbReference type="Proteomes" id="UP000054639">
    <property type="component" value="Unassembled WGS sequence"/>
</dbReference>
<comment type="subcellular location">
    <subcellularLocation>
        <location evidence="11">Cytoplasm</location>
    </subcellularLocation>
</comment>
<evidence type="ECO:0000256" key="10">
    <source>
        <dbReference type="ARBA" id="ARBA00049534"/>
    </source>
</evidence>
<dbReference type="AlphaFoldDB" id="A0A378KVT4"/>
<gene>
    <name evidence="15" type="primary">hisH_2</name>
    <name evidence="11" type="synonym">hisH</name>
    <name evidence="14" type="synonym">hisH_1</name>
    <name evidence="14" type="ORF">Lqua_1985</name>
    <name evidence="15" type="ORF">NCTC12376_02474</name>
</gene>
<feature type="domain" description="Glutamine amidotransferase" evidence="13">
    <location>
        <begin position="6"/>
        <end position="203"/>
    </location>
</feature>
<evidence type="ECO:0000256" key="8">
    <source>
        <dbReference type="ARBA" id="ARBA00023239"/>
    </source>
</evidence>
<dbReference type="RefSeq" id="WP_058474144.1">
    <property type="nucleotide sequence ID" value="NZ_CAAAIL010000001.1"/>
</dbReference>
<keyword evidence="15" id="KW-0808">Transferase</keyword>
<dbReference type="InterPro" id="IPR010139">
    <property type="entry name" value="Imidazole-glycPsynth_HisH"/>
</dbReference>
<keyword evidence="16" id="KW-1185">Reference proteome</keyword>
<dbReference type="GO" id="GO:0016829">
    <property type="term" value="F:lyase activity"/>
    <property type="evidence" value="ECO:0007669"/>
    <property type="project" value="UniProtKB-KW"/>
</dbReference>
<keyword evidence="6 11" id="KW-0315">Glutamine amidotransferase</keyword>
<dbReference type="STRING" id="45072.Lqua_1985"/>
<comment type="pathway">
    <text evidence="1 11">Amino-acid biosynthesis; L-histidine biosynthesis; L-histidine from 5-phospho-alpha-D-ribose 1-diphosphate: step 5/9.</text>
</comment>
<proteinExistence type="inferred from homology"/>
<comment type="catalytic activity">
    <reaction evidence="10 11">
        <text>L-glutamine + H2O = L-glutamate + NH4(+)</text>
        <dbReference type="Rhea" id="RHEA:15889"/>
        <dbReference type="ChEBI" id="CHEBI:15377"/>
        <dbReference type="ChEBI" id="CHEBI:28938"/>
        <dbReference type="ChEBI" id="CHEBI:29985"/>
        <dbReference type="ChEBI" id="CHEBI:58359"/>
        <dbReference type="EC" id="3.5.1.2"/>
    </reaction>
</comment>
<dbReference type="EC" id="4.3.2.10" evidence="11"/>
<dbReference type="EMBL" id="LNYR01000031">
    <property type="protein sequence ID" value="KTD47592.1"/>
    <property type="molecule type" value="Genomic_DNA"/>
</dbReference>
<dbReference type="PANTHER" id="PTHR42701">
    <property type="entry name" value="IMIDAZOLE GLYCEROL PHOSPHATE SYNTHASE SUBUNIT HISH"/>
    <property type="match status" value="1"/>
</dbReference>
<sequence length="213" mass="23163">MSSVSIIDYGVGNLLSVARAFQYFDTTVNIVSTPEDIMKAERLVLPGVGAFADGMKGLTDLNFVEPVKQFAASGKPFLGICLGMQMMLSRSCEFGTHQGLDLISGDVVSIPLEGIDGTPHKIPHIGWNELIALPQSEDWSNTILKNIPDKSSVYFVHSFMAVPASPKHRLADALYNGQAISAVIKNENVYGCQFHPEKSGEVGLKVIHQFLQI</sequence>
<evidence type="ECO:0000256" key="11">
    <source>
        <dbReference type="HAMAP-Rule" id="MF_00278"/>
    </source>
</evidence>
<evidence type="ECO:0000256" key="9">
    <source>
        <dbReference type="ARBA" id="ARBA00047838"/>
    </source>
</evidence>
<evidence type="ECO:0000256" key="1">
    <source>
        <dbReference type="ARBA" id="ARBA00005091"/>
    </source>
</evidence>
<dbReference type="GO" id="GO:0004359">
    <property type="term" value="F:glutaminase activity"/>
    <property type="evidence" value="ECO:0007669"/>
    <property type="project" value="UniProtKB-EC"/>
</dbReference>
<evidence type="ECO:0000256" key="6">
    <source>
        <dbReference type="ARBA" id="ARBA00022962"/>
    </source>
</evidence>
<dbReference type="GO" id="GO:0005737">
    <property type="term" value="C:cytoplasm"/>
    <property type="evidence" value="ECO:0007669"/>
    <property type="project" value="UniProtKB-SubCell"/>
</dbReference>
<evidence type="ECO:0000313" key="15">
    <source>
        <dbReference type="EMBL" id="STY18653.1"/>
    </source>
</evidence>
<dbReference type="PANTHER" id="PTHR42701:SF1">
    <property type="entry name" value="IMIDAZOLE GLYCEROL PHOSPHATE SYNTHASE SUBUNIT HISH"/>
    <property type="match status" value="1"/>
</dbReference>
<reference evidence="15 17" key="2">
    <citation type="submission" date="2018-06" db="EMBL/GenBank/DDBJ databases">
        <authorList>
            <consortium name="Pathogen Informatics"/>
            <person name="Doyle S."/>
        </authorList>
    </citation>
    <scope>NUCLEOTIDE SEQUENCE [LARGE SCALE GENOMIC DNA]</scope>
    <source>
        <strain evidence="15 17">NCTC12376</strain>
    </source>
</reference>
<evidence type="ECO:0000256" key="2">
    <source>
        <dbReference type="ARBA" id="ARBA00011152"/>
    </source>
</evidence>
<dbReference type="Pfam" id="PF00117">
    <property type="entry name" value="GATase"/>
    <property type="match status" value="1"/>
</dbReference>
<dbReference type="CDD" id="cd01748">
    <property type="entry name" value="GATase1_IGP_Synthase"/>
    <property type="match status" value="1"/>
</dbReference>
<evidence type="ECO:0000259" key="13">
    <source>
        <dbReference type="Pfam" id="PF00117"/>
    </source>
</evidence>
<dbReference type="Gene3D" id="3.40.50.880">
    <property type="match status" value="1"/>
</dbReference>
<keyword evidence="3 11" id="KW-0963">Cytoplasm</keyword>
<comment type="subunit">
    <text evidence="2 11">Heterodimer of HisH and HisF.</text>
</comment>
<name>A0A378KVT4_9GAMM</name>
<feature type="active site" evidence="11 12">
    <location>
        <position position="195"/>
    </location>
</feature>
<keyword evidence="8 11" id="KW-0456">Lyase</keyword>
<feature type="active site" evidence="11 12">
    <location>
        <position position="197"/>
    </location>
</feature>
<evidence type="ECO:0000256" key="7">
    <source>
        <dbReference type="ARBA" id="ARBA00023102"/>
    </source>
</evidence>
<dbReference type="EMBL" id="UGOW01000001">
    <property type="protein sequence ID" value="STY18653.1"/>
    <property type="molecule type" value="Genomic_DNA"/>
</dbReference>
<evidence type="ECO:0000256" key="4">
    <source>
        <dbReference type="ARBA" id="ARBA00022605"/>
    </source>
</evidence>
<comment type="catalytic activity">
    <reaction evidence="9 11">
        <text>5-[(5-phospho-1-deoxy-D-ribulos-1-ylimino)methylamino]-1-(5-phospho-beta-D-ribosyl)imidazole-4-carboxamide + L-glutamine = D-erythro-1-(imidazol-4-yl)glycerol 3-phosphate + 5-amino-1-(5-phospho-beta-D-ribosyl)imidazole-4-carboxamide + L-glutamate + H(+)</text>
        <dbReference type="Rhea" id="RHEA:24793"/>
        <dbReference type="ChEBI" id="CHEBI:15378"/>
        <dbReference type="ChEBI" id="CHEBI:29985"/>
        <dbReference type="ChEBI" id="CHEBI:58278"/>
        <dbReference type="ChEBI" id="CHEBI:58359"/>
        <dbReference type="ChEBI" id="CHEBI:58475"/>
        <dbReference type="ChEBI" id="CHEBI:58525"/>
        <dbReference type="EC" id="4.3.2.10"/>
    </reaction>
</comment>
<keyword evidence="15" id="KW-0328">Glycosyltransferase</keyword>
<dbReference type="GO" id="GO:0000105">
    <property type="term" value="P:L-histidine biosynthetic process"/>
    <property type="evidence" value="ECO:0007669"/>
    <property type="project" value="UniProtKB-UniRule"/>
</dbReference>
<evidence type="ECO:0000256" key="3">
    <source>
        <dbReference type="ARBA" id="ARBA00022490"/>
    </source>
</evidence>
<evidence type="ECO:0000313" key="17">
    <source>
        <dbReference type="Proteomes" id="UP000254230"/>
    </source>
</evidence>
<reference evidence="14 16" key="1">
    <citation type="submission" date="2015-11" db="EMBL/GenBank/DDBJ databases">
        <title>Genomic analysis of 38 Legionella species identifies large and diverse effector repertoires.</title>
        <authorList>
            <person name="Burstein D."/>
            <person name="Amaro F."/>
            <person name="Zusman T."/>
            <person name="Lifshitz Z."/>
            <person name="Cohen O."/>
            <person name="Gilbert J.A."/>
            <person name="Pupko T."/>
            <person name="Shuman H.A."/>
            <person name="Segal G."/>
        </authorList>
    </citation>
    <scope>NUCLEOTIDE SEQUENCE [LARGE SCALE GENOMIC DNA]</scope>
    <source>
        <strain evidence="14 16">ATCC 49507</strain>
    </source>
</reference>
<dbReference type="InterPro" id="IPR029062">
    <property type="entry name" value="Class_I_gatase-like"/>
</dbReference>
<dbReference type="EC" id="3.5.1.2" evidence="11"/>
<evidence type="ECO:0000256" key="12">
    <source>
        <dbReference type="PIRSR" id="PIRSR000495-1"/>
    </source>
</evidence>
<dbReference type="OrthoDB" id="9807137at2"/>
<evidence type="ECO:0000313" key="16">
    <source>
        <dbReference type="Proteomes" id="UP000054639"/>
    </source>
</evidence>